<sequence length="120" mass="13191">MKRKSVHFILTILIAVLLSSFLPWWSVMVAAFLTSLFLSLKKSAVFFVPFLAIALLWFIHSYYLSSSNDFILAKKIAVLLPLNGNQYLLLLVTGIIGGIAAGVAAIFGKQCNLMLGLSKK</sequence>
<gene>
    <name evidence="2" type="ORF">V8G56_01630</name>
</gene>
<dbReference type="RefSeq" id="WP_395436714.1">
    <property type="nucleotide sequence ID" value="NZ_JBAWKC010000001.1"/>
</dbReference>
<feature type="transmembrane region" description="Helical" evidence="1">
    <location>
        <begin position="45"/>
        <end position="64"/>
    </location>
</feature>
<name>A0ABW7MKS1_9FLAO</name>
<keyword evidence="3" id="KW-1185">Reference proteome</keyword>
<dbReference type="EMBL" id="JBAWKC010000001">
    <property type="protein sequence ID" value="MFH6767421.1"/>
    <property type="molecule type" value="Genomic_DNA"/>
</dbReference>
<evidence type="ECO:0000313" key="2">
    <source>
        <dbReference type="EMBL" id="MFH6767421.1"/>
    </source>
</evidence>
<comment type="caution">
    <text evidence="2">The sequence shown here is derived from an EMBL/GenBank/DDBJ whole genome shotgun (WGS) entry which is preliminary data.</text>
</comment>
<keyword evidence="1" id="KW-0812">Transmembrane</keyword>
<keyword evidence="1" id="KW-0472">Membrane</keyword>
<organism evidence="2 3">
    <name type="scientific">Gaetbulibacter aquiaggeris</name>
    <dbReference type="NCBI Taxonomy" id="1735373"/>
    <lineage>
        <taxon>Bacteria</taxon>
        <taxon>Pseudomonadati</taxon>
        <taxon>Bacteroidota</taxon>
        <taxon>Flavobacteriia</taxon>
        <taxon>Flavobacteriales</taxon>
        <taxon>Flavobacteriaceae</taxon>
        <taxon>Gaetbulibacter</taxon>
    </lineage>
</organism>
<keyword evidence="1" id="KW-1133">Transmembrane helix</keyword>
<dbReference type="Proteomes" id="UP001610104">
    <property type="component" value="Unassembled WGS sequence"/>
</dbReference>
<reference evidence="2 3" key="1">
    <citation type="submission" date="2024-02" db="EMBL/GenBank/DDBJ databases">
        <title>A Gaetbulibacter species isolated from tidal flats and genomic insights of their niches.</title>
        <authorList>
            <person name="Ye Y."/>
        </authorList>
    </citation>
    <scope>NUCLEOTIDE SEQUENCE [LARGE SCALE GENOMIC DNA]</scope>
    <source>
        <strain evidence="2 3">KEM-8</strain>
    </source>
</reference>
<protein>
    <submittedName>
        <fullName evidence="2">Uncharacterized protein</fullName>
    </submittedName>
</protein>
<feature type="transmembrane region" description="Helical" evidence="1">
    <location>
        <begin position="84"/>
        <end position="107"/>
    </location>
</feature>
<proteinExistence type="predicted"/>
<feature type="transmembrane region" description="Helical" evidence="1">
    <location>
        <begin position="6"/>
        <end position="33"/>
    </location>
</feature>
<accession>A0ABW7MKS1</accession>
<evidence type="ECO:0000256" key="1">
    <source>
        <dbReference type="SAM" id="Phobius"/>
    </source>
</evidence>
<evidence type="ECO:0000313" key="3">
    <source>
        <dbReference type="Proteomes" id="UP001610104"/>
    </source>
</evidence>